<dbReference type="Gene3D" id="3.30.360.10">
    <property type="entry name" value="Dihydrodipicolinate Reductase, domain 2"/>
    <property type="match status" value="1"/>
</dbReference>
<dbReference type="InterPro" id="IPR050463">
    <property type="entry name" value="Gfo/Idh/MocA_oxidrdct_glycsds"/>
</dbReference>
<evidence type="ECO:0000313" key="3">
    <source>
        <dbReference type="EMBL" id="NGO37840.1"/>
    </source>
</evidence>
<dbReference type="Pfam" id="PF22725">
    <property type="entry name" value="GFO_IDH_MocA_C3"/>
    <property type="match status" value="1"/>
</dbReference>
<dbReference type="Gene3D" id="3.40.50.720">
    <property type="entry name" value="NAD(P)-binding Rossmann-like Domain"/>
    <property type="match status" value="1"/>
</dbReference>
<reference evidence="3 4" key="1">
    <citation type="submission" date="2020-02" db="EMBL/GenBank/DDBJ databases">
        <title>Draft genome sequence of Limisphaera ngatamarikiensis NGM72.4T, a thermophilic Verrucomicrobia grouped in subdivision 3.</title>
        <authorList>
            <person name="Carere C.R."/>
            <person name="Steen J."/>
            <person name="Hugenholtz P."/>
            <person name="Stott M.B."/>
        </authorList>
    </citation>
    <scope>NUCLEOTIDE SEQUENCE [LARGE SCALE GENOMIC DNA]</scope>
    <source>
        <strain evidence="3 4">NGM72.4</strain>
    </source>
</reference>
<dbReference type="SUPFAM" id="SSF55347">
    <property type="entry name" value="Glyceraldehyde-3-phosphate dehydrogenase-like, C-terminal domain"/>
    <property type="match status" value="1"/>
</dbReference>
<dbReference type="PANTHER" id="PTHR43818:SF5">
    <property type="entry name" value="OXIDOREDUCTASE FAMILY PROTEIN"/>
    <property type="match status" value="1"/>
</dbReference>
<dbReference type="SUPFAM" id="SSF51735">
    <property type="entry name" value="NAD(P)-binding Rossmann-fold domains"/>
    <property type="match status" value="1"/>
</dbReference>
<dbReference type="Pfam" id="PF01408">
    <property type="entry name" value="GFO_IDH_MocA"/>
    <property type="match status" value="1"/>
</dbReference>
<sequence>MQQTTGALAGWGLVQALPVGVFGGASETLRVGLVGCGGRGSGAVAQALSTAGPTELWAVADFFPERGRALVERLQARFGRQIRVTPDRVFGGLEGYRRLMDSLEPGDVVILATPPAFRPAHFEYAVQRGLHVFMEKSFAVDVPGIRRVLRAGEEARKRGLKVATGLMSRHYVPLEQAMEEVHRGAIGELIAVYAYRMHGPVGLGPRPEGMSELAWQIANYSCFTWLNGSFFVDWLIHNIDVGCWAKGGWPVSVQGMGGRQVRQEPDQLYDHYMAEYTFPDGTRMVVQGRHMLRCWDFFGVVLHGTRGCAVLGEGQPQPLLFRGHEPAAQQVLWRYRGEPCDPYQREMDLFFEAIRQDRPWNEVDRSVESNLTAIMGRMACESGRRITREEALASTRELAPGLDQLRDTDDPPVKADAAGRYPIAMPGQTEVL</sequence>
<feature type="domain" description="Gfo/Idh/MocA-like oxidoreductase N-terminal" evidence="1">
    <location>
        <begin position="29"/>
        <end position="158"/>
    </location>
</feature>
<feature type="domain" description="GFO/IDH/MocA-like oxidoreductase" evidence="2">
    <location>
        <begin position="177"/>
        <end position="308"/>
    </location>
</feature>
<evidence type="ECO:0000259" key="2">
    <source>
        <dbReference type="Pfam" id="PF22725"/>
    </source>
</evidence>
<comment type="caution">
    <text evidence="3">The sequence shown here is derived from an EMBL/GenBank/DDBJ whole genome shotgun (WGS) entry which is preliminary data.</text>
</comment>
<name>A0A6M1RXE1_9BACT</name>
<dbReference type="InterPro" id="IPR000683">
    <property type="entry name" value="Gfo/Idh/MocA-like_OxRdtase_N"/>
</dbReference>
<dbReference type="InterPro" id="IPR055170">
    <property type="entry name" value="GFO_IDH_MocA-like_dom"/>
</dbReference>
<proteinExistence type="predicted"/>
<dbReference type="EMBL" id="JAAKYA010000004">
    <property type="protein sequence ID" value="NGO37840.1"/>
    <property type="molecule type" value="Genomic_DNA"/>
</dbReference>
<gene>
    <name evidence="3" type="ORF">G4L39_00265</name>
</gene>
<dbReference type="InterPro" id="IPR036291">
    <property type="entry name" value="NAD(P)-bd_dom_sf"/>
</dbReference>
<accession>A0A6M1RXE1</accession>
<dbReference type="GO" id="GO:0000166">
    <property type="term" value="F:nucleotide binding"/>
    <property type="evidence" value="ECO:0007669"/>
    <property type="project" value="InterPro"/>
</dbReference>
<keyword evidence="4" id="KW-1185">Reference proteome</keyword>
<dbReference type="AlphaFoldDB" id="A0A6M1RXE1"/>
<organism evidence="3 4">
    <name type="scientific">Limisphaera ngatamarikiensis</name>
    <dbReference type="NCBI Taxonomy" id="1324935"/>
    <lineage>
        <taxon>Bacteria</taxon>
        <taxon>Pseudomonadati</taxon>
        <taxon>Verrucomicrobiota</taxon>
        <taxon>Verrucomicrobiia</taxon>
        <taxon>Limisphaerales</taxon>
        <taxon>Limisphaeraceae</taxon>
        <taxon>Limisphaera</taxon>
    </lineage>
</organism>
<dbReference type="PANTHER" id="PTHR43818">
    <property type="entry name" value="BCDNA.GH03377"/>
    <property type="match status" value="1"/>
</dbReference>
<evidence type="ECO:0000259" key="1">
    <source>
        <dbReference type="Pfam" id="PF01408"/>
    </source>
</evidence>
<dbReference type="Proteomes" id="UP000477311">
    <property type="component" value="Unassembled WGS sequence"/>
</dbReference>
<evidence type="ECO:0000313" key="4">
    <source>
        <dbReference type="Proteomes" id="UP000477311"/>
    </source>
</evidence>
<protein>
    <submittedName>
        <fullName evidence="3">Gfo/Idh/MocA family oxidoreductase</fullName>
    </submittedName>
</protein>